<dbReference type="EMBL" id="CAJOBJ010132320">
    <property type="protein sequence ID" value="CAF4727234.1"/>
    <property type="molecule type" value="Genomic_DNA"/>
</dbReference>
<gene>
    <name evidence="2" type="ORF">GIL414_LOCUS44112</name>
</gene>
<sequence length="72" mass="7951">HVTSQLNKLEFFESVFIYSFLRIPSMGVLVLVLGHTIHAIAKELMGIDRSVSGSAIPNDKPLSHMQNTIMLG</sequence>
<evidence type="ECO:0000256" key="1">
    <source>
        <dbReference type="SAM" id="Phobius"/>
    </source>
</evidence>
<keyword evidence="1" id="KW-1133">Transmembrane helix</keyword>
<keyword evidence="1" id="KW-0812">Transmembrane</keyword>
<feature type="non-terminal residue" evidence="2">
    <location>
        <position position="1"/>
    </location>
</feature>
<reference evidence="2" key="1">
    <citation type="submission" date="2021-02" db="EMBL/GenBank/DDBJ databases">
        <authorList>
            <person name="Nowell W R."/>
        </authorList>
    </citation>
    <scope>NUCLEOTIDE SEQUENCE</scope>
</reference>
<dbReference type="AlphaFoldDB" id="A0A8S3AFC3"/>
<evidence type="ECO:0000313" key="2">
    <source>
        <dbReference type="EMBL" id="CAF4727234.1"/>
    </source>
</evidence>
<name>A0A8S3AFC3_9BILA</name>
<accession>A0A8S3AFC3</accession>
<dbReference type="Proteomes" id="UP000681720">
    <property type="component" value="Unassembled WGS sequence"/>
</dbReference>
<organism evidence="2 3">
    <name type="scientific">Rotaria magnacalcarata</name>
    <dbReference type="NCBI Taxonomy" id="392030"/>
    <lineage>
        <taxon>Eukaryota</taxon>
        <taxon>Metazoa</taxon>
        <taxon>Spiralia</taxon>
        <taxon>Gnathifera</taxon>
        <taxon>Rotifera</taxon>
        <taxon>Eurotatoria</taxon>
        <taxon>Bdelloidea</taxon>
        <taxon>Philodinida</taxon>
        <taxon>Philodinidae</taxon>
        <taxon>Rotaria</taxon>
    </lineage>
</organism>
<comment type="caution">
    <text evidence="2">The sequence shown here is derived from an EMBL/GenBank/DDBJ whole genome shotgun (WGS) entry which is preliminary data.</text>
</comment>
<proteinExistence type="predicted"/>
<feature type="transmembrane region" description="Helical" evidence="1">
    <location>
        <begin position="15"/>
        <end position="40"/>
    </location>
</feature>
<evidence type="ECO:0000313" key="3">
    <source>
        <dbReference type="Proteomes" id="UP000681720"/>
    </source>
</evidence>
<keyword evidence="1" id="KW-0472">Membrane</keyword>
<protein>
    <submittedName>
        <fullName evidence="2">Uncharacterized protein</fullName>
    </submittedName>
</protein>